<name>R4WE41_RIPPE</name>
<dbReference type="PANTHER" id="PTHR10826:SF1">
    <property type="entry name" value="COMPLEMENT COMPONENT 1 Q SUBCOMPONENT-BINDING PROTEIN, MITOCHONDRIAL"/>
    <property type="match status" value="1"/>
</dbReference>
<evidence type="ECO:0000313" key="2">
    <source>
        <dbReference type="EMBL" id="BAN21443.1"/>
    </source>
</evidence>
<dbReference type="FunFam" id="3.10.280.10:FF:000005">
    <property type="entry name" value="Glycoprotein gC1qBP, putative"/>
    <property type="match status" value="1"/>
</dbReference>
<dbReference type="EMBL" id="AK418228">
    <property type="protein sequence ID" value="BAN21443.1"/>
    <property type="molecule type" value="mRNA"/>
</dbReference>
<proteinExistence type="evidence at transcript level"/>
<protein>
    <submittedName>
        <fullName evidence="2">Complement component</fullName>
    </submittedName>
</protein>
<organism evidence="2">
    <name type="scientific">Riptortus pedestris</name>
    <name type="common">Bean bug</name>
    <dbReference type="NCBI Taxonomy" id="329032"/>
    <lineage>
        <taxon>Eukaryota</taxon>
        <taxon>Metazoa</taxon>
        <taxon>Ecdysozoa</taxon>
        <taxon>Arthropoda</taxon>
        <taxon>Hexapoda</taxon>
        <taxon>Insecta</taxon>
        <taxon>Pterygota</taxon>
        <taxon>Neoptera</taxon>
        <taxon>Paraneoptera</taxon>
        <taxon>Hemiptera</taxon>
        <taxon>Heteroptera</taxon>
        <taxon>Panheteroptera</taxon>
        <taxon>Pentatomomorpha</taxon>
        <taxon>Coreoidea</taxon>
        <taxon>Alydidae</taxon>
        <taxon>Riptortus</taxon>
    </lineage>
</organism>
<dbReference type="Pfam" id="PF02330">
    <property type="entry name" value="MAM33"/>
    <property type="match status" value="1"/>
</dbReference>
<sequence>MSVLIKNALRLPVLKSAGKLLGTNTVSNMSKLQARCMWQVSSNSLAIFHHKCNSFGQCTCSYRKVHSLGEKELAEFLVEEIAAERKLQKIKKIPTEVDGYKVKLDGSEVTLIKVNGDETIEINFNINHTVDTDPVEPDIEPTMDKPELGEMKSRPTFEVEIRRGGKTLGFTCSTVSPSHNQGQQDESYNDLFMIDEVVMYDGEWKDSNYSVSGEVLDGTLYDLFMNLLEDKGINNEFVDKVIEISTAYEHDNYVRMLEDIQRFVTPK</sequence>
<reference evidence="2" key="1">
    <citation type="journal article" date="2013" name="PLoS ONE">
        <title>Gene expression in gut symbiotic organ of stinkbug affected by extracellular bacterial symbiont.</title>
        <authorList>
            <person name="Futahashi R."/>
            <person name="Tanaka K."/>
            <person name="Tanahashi M."/>
            <person name="Nikoh N."/>
            <person name="Kikuchi Y."/>
            <person name="Lee B.L."/>
            <person name="Fukatsu T."/>
        </authorList>
    </citation>
    <scope>NUCLEOTIDE SEQUENCE</scope>
    <source>
        <tissue evidence="2">Midgut</tissue>
    </source>
</reference>
<dbReference type="PANTHER" id="PTHR10826">
    <property type="entry name" value="COMPLEMENT COMPONENT 1"/>
    <property type="match status" value="1"/>
</dbReference>
<dbReference type="Gene3D" id="3.10.280.10">
    <property type="entry name" value="Mitochondrial glycoprotein"/>
    <property type="match status" value="1"/>
</dbReference>
<dbReference type="SUPFAM" id="SSF54529">
    <property type="entry name" value="Mitochondrial glycoprotein MAM33-like"/>
    <property type="match status" value="1"/>
</dbReference>
<accession>R4WE41</accession>
<dbReference type="AlphaFoldDB" id="R4WE41"/>
<comment type="similarity">
    <text evidence="1">Belongs to the MAM33 family.</text>
</comment>
<evidence type="ECO:0000256" key="1">
    <source>
        <dbReference type="ARBA" id="ARBA00005457"/>
    </source>
</evidence>
<dbReference type="GO" id="GO:0005759">
    <property type="term" value="C:mitochondrial matrix"/>
    <property type="evidence" value="ECO:0007669"/>
    <property type="project" value="InterPro"/>
</dbReference>
<dbReference type="InterPro" id="IPR036561">
    <property type="entry name" value="MAM33_sf"/>
</dbReference>
<dbReference type="GO" id="GO:0042256">
    <property type="term" value="P:cytosolic ribosome assembly"/>
    <property type="evidence" value="ECO:0007669"/>
    <property type="project" value="TreeGrafter"/>
</dbReference>
<dbReference type="InterPro" id="IPR003428">
    <property type="entry name" value="MAM33"/>
</dbReference>